<name>A0A166RWE6_9AGAM</name>
<reference evidence="2 3" key="1">
    <citation type="journal article" date="2016" name="Mol. Biol. Evol.">
        <title>Comparative Genomics of Early-Diverging Mushroom-Forming Fungi Provides Insights into the Origins of Lignocellulose Decay Capabilities.</title>
        <authorList>
            <person name="Nagy L.G."/>
            <person name="Riley R."/>
            <person name="Tritt A."/>
            <person name="Adam C."/>
            <person name="Daum C."/>
            <person name="Floudas D."/>
            <person name="Sun H."/>
            <person name="Yadav J.S."/>
            <person name="Pangilinan J."/>
            <person name="Larsson K.H."/>
            <person name="Matsuura K."/>
            <person name="Barry K."/>
            <person name="Labutti K."/>
            <person name="Kuo R."/>
            <person name="Ohm R.A."/>
            <person name="Bhattacharya S.S."/>
            <person name="Shirouzu T."/>
            <person name="Yoshinaga Y."/>
            <person name="Martin F.M."/>
            <person name="Grigoriev I.V."/>
            <person name="Hibbett D.S."/>
        </authorList>
    </citation>
    <scope>NUCLEOTIDE SEQUENCE [LARGE SCALE GENOMIC DNA]</scope>
    <source>
        <strain evidence="2 3">CBS 109695</strain>
    </source>
</reference>
<dbReference type="OrthoDB" id="2884925at2759"/>
<dbReference type="AlphaFoldDB" id="A0A166RWE6"/>
<gene>
    <name evidence="2" type="ORF">FIBSPDRAFT_247385</name>
</gene>
<evidence type="ECO:0000256" key="1">
    <source>
        <dbReference type="SAM" id="MobiDB-lite"/>
    </source>
</evidence>
<organism evidence="2 3">
    <name type="scientific">Athelia psychrophila</name>
    <dbReference type="NCBI Taxonomy" id="1759441"/>
    <lineage>
        <taxon>Eukaryota</taxon>
        <taxon>Fungi</taxon>
        <taxon>Dikarya</taxon>
        <taxon>Basidiomycota</taxon>
        <taxon>Agaricomycotina</taxon>
        <taxon>Agaricomycetes</taxon>
        <taxon>Agaricomycetidae</taxon>
        <taxon>Atheliales</taxon>
        <taxon>Atheliaceae</taxon>
        <taxon>Athelia</taxon>
    </lineage>
</organism>
<proteinExistence type="predicted"/>
<protein>
    <submittedName>
        <fullName evidence="2">Uncharacterized protein</fullName>
    </submittedName>
</protein>
<evidence type="ECO:0000313" key="3">
    <source>
        <dbReference type="Proteomes" id="UP000076532"/>
    </source>
</evidence>
<dbReference type="STRING" id="436010.A0A166RWE6"/>
<evidence type="ECO:0000313" key="2">
    <source>
        <dbReference type="EMBL" id="KZP28730.1"/>
    </source>
</evidence>
<feature type="compositionally biased region" description="Acidic residues" evidence="1">
    <location>
        <begin position="358"/>
        <end position="373"/>
    </location>
</feature>
<feature type="region of interest" description="Disordered" evidence="1">
    <location>
        <begin position="348"/>
        <end position="377"/>
    </location>
</feature>
<dbReference type="EMBL" id="KV417502">
    <property type="protein sequence ID" value="KZP28730.1"/>
    <property type="molecule type" value="Genomic_DNA"/>
</dbReference>
<accession>A0A166RWE6</accession>
<sequence>MTISPISKLSFEVLSAIFEVGHAAQDDIPGIERVLAGVCKDWLAIALRTPQLWTRIECSTGNGYQKIALYLRRSHSCPIYLLIEVNEDESHHLESLCQQLSSHFWRTRRLRVSAFDQTPLHSLLRHLHPIAAPFLHSIGIDCREYKEQESSGPLGIFTGGAPMLAEIRLDNISLERCSPPLANISAMYLREDSIRGPMVSSEEWLPGISAATSLTHLQVDGNTVVHDRWDGSNRVELPLLQSLCVIANNNRYTMGYNLGILHFLVAPRLEVLILKDYQYSPDHTRTVDSDTFPSLHTAILWDWEIDGAQGAFHVLLDEFRPGIQHLVCGNISEENCTRLLSALSLYDDEDPSEHGDDASDDEYSGQEDTDSESGTESNRPAYLRILQTIAIIPSKQRPYSFPLAKMRRLLVRRKSVGRPINTLHVSADFLEEVCGEFPIEEGLVRIEEWQPQILPNGNLWPVNY</sequence>
<dbReference type="Proteomes" id="UP000076532">
    <property type="component" value="Unassembled WGS sequence"/>
</dbReference>
<keyword evidence="3" id="KW-1185">Reference proteome</keyword>